<gene>
    <name evidence="1" type="ORF">JOL79_14715</name>
</gene>
<proteinExistence type="predicted"/>
<reference evidence="1" key="1">
    <citation type="submission" date="2021-02" db="EMBL/GenBank/DDBJ databases">
        <title>Draft genome sequence of Microbispora sp. RL4-1S isolated from rice leaves in Thailand.</title>
        <authorList>
            <person name="Muangham S."/>
            <person name="Duangmal K."/>
        </authorList>
    </citation>
    <scope>NUCLEOTIDE SEQUENCE</scope>
    <source>
        <strain evidence="1">RL4-1S</strain>
    </source>
</reference>
<protein>
    <submittedName>
        <fullName evidence="1">Uncharacterized protein</fullName>
    </submittedName>
</protein>
<dbReference type="RefSeq" id="WP_210156368.1">
    <property type="nucleotide sequence ID" value="NZ_JAFCNB010000007.1"/>
</dbReference>
<accession>A0A940WQ43</accession>
<evidence type="ECO:0000313" key="2">
    <source>
        <dbReference type="Proteomes" id="UP000674234"/>
    </source>
</evidence>
<evidence type="ECO:0000313" key="1">
    <source>
        <dbReference type="EMBL" id="MBP2705066.1"/>
    </source>
</evidence>
<dbReference type="AlphaFoldDB" id="A0A940WQ43"/>
<organism evidence="1 2">
    <name type="scientific">Microbispora oryzae</name>
    <dbReference type="NCBI Taxonomy" id="2806554"/>
    <lineage>
        <taxon>Bacteria</taxon>
        <taxon>Bacillati</taxon>
        <taxon>Actinomycetota</taxon>
        <taxon>Actinomycetes</taxon>
        <taxon>Streptosporangiales</taxon>
        <taxon>Streptosporangiaceae</taxon>
        <taxon>Microbispora</taxon>
    </lineage>
</organism>
<dbReference type="EMBL" id="JAFCNB010000007">
    <property type="protein sequence ID" value="MBP2705066.1"/>
    <property type="molecule type" value="Genomic_DNA"/>
</dbReference>
<comment type="caution">
    <text evidence="1">The sequence shown here is derived from an EMBL/GenBank/DDBJ whole genome shotgun (WGS) entry which is preliminary data.</text>
</comment>
<name>A0A940WQ43_9ACTN</name>
<sequence length="84" mass="9188">MSGPISENDFLHELKAVVTVELTMAEVSQSQDDRDVPVSDWLLDPVETERARVGALGILAAITELQNGSPFRPSIGRGLMREQP</sequence>
<dbReference type="Proteomes" id="UP000674234">
    <property type="component" value="Unassembled WGS sequence"/>
</dbReference>
<keyword evidence="2" id="KW-1185">Reference proteome</keyword>